<dbReference type="InterPro" id="IPR022284">
    <property type="entry name" value="GPAT/DHAPAT"/>
</dbReference>
<dbReference type="Pfam" id="PF01553">
    <property type="entry name" value="Acyltransferase"/>
    <property type="match status" value="1"/>
</dbReference>
<dbReference type="eggNOG" id="KOG3730">
    <property type="taxonomic scope" value="Eukaryota"/>
</dbReference>
<dbReference type="AlphaFoldDB" id="D6WQ67"/>
<dbReference type="PANTHER" id="PTHR12563:SF17">
    <property type="entry name" value="DIHYDROXYACETONE PHOSPHATE ACYLTRANSFERASE"/>
    <property type="match status" value="1"/>
</dbReference>
<organism evidence="8 9">
    <name type="scientific">Tribolium castaneum</name>
    <name type="common">Red flour beetle</name>
    <dbReference type="NCBI Taxonomy" id="7070"/>
    <lineage>
        <taxon>Eukaryota</taxon>
        <taxon>Metazoa</taxon>
        <taxon>Ecdysozoa</taxon>
        <taxon>Arthropoda</taxon>
        <taxon>Hexapoda</taxon>
        <taxon>Insecta</taxon>
        <taxon>Pterygota</taxon>
        <taxon>Neoptera</taxon>
        <taxon>Endopterygota</taxon>
        <taxon>Coleoptera</taxon>
        <taxon>Polyphaga</taxon>
        <taxon>Cucujiformia</taxon>
        <taxon>Tenebrionidae</taxon>
        <taxon>Tenebrionidae incertae sedis</taxon>
        <taxon>Tribolium</taxon>
    </lineage>
</organism>
<dbReference type="OMA" id="MTREFKP"/>
<keyword evidence="5 6" id="KW-0012">Acyltransferase</keyword>
<evidence type="ECO:0000256" key="1">
    <source>
        <dbReference type="ARBA" id="ARBA00004184"/>
    </source>
</evidence>
<dbReference type="Proteomes" id="UP000007266">
    <property type="component" value="Linkage group 7"/>
</dbReference>
<evidence type="ECO:0000313" key="8">
    <source>
        <dbReference type="EMBL" id="EFA06119.2"/>
    </source>
</evidence>
<feature type="domain" description="Phospholipid/glycerol acyltransferase" evidence="7">
    <location>
        <begin position="131"/>
        <end position="260"/>
    </location>
</feature>
<dbReference type="OrthoDB" id="10255570at2759"/>
<dbReference type="CDD" id="cd07993">
    <property type="entry name" value="LPLAT_DHAPAT-like"/>
    <property type="match status" value="1"/>
</dbReference>
<dbReference type="HOGENOM" id="CLU_017332_0_0_1"/>
<dbReference type="KEGG" id="tca:660119"/>
<dbReference type="SMART" id="SM00563">
    <property type="entry name" value="PlsC"/>
    <property type="match status" value="1"/>
</dbReference>
<dbReference type="FunCoup" id="D6WQ67">
    <property type="interactions" value="1176"/>
</dbReference>
<accession>D6WQ67</accession>
<evidence type="ECO:0000256" key="5">
    <source>
        <dbReference type="ARBA" id="ARBA00023315"/>
    </source>
</evidence>
<reference evidence="8 9" key="1">
    <citation type="journal article" date="2008" name="Nature">
        <title>The genome of the model beetle and pest Tribolium castaneum.</title>
        <authorList>
            <consortium name="Tribolium Genome Sequencing Consortium"/>
            <person name="Richards S."/>
            <person name="Gibbs R.A."/>
            <person name="Weinstock G.M."/>
            <person name="Brown S.J."/>
            <person name="Denell R."/>
            <person name="Beeman R.W."/>
            <person name="Gibbs R."/>
            <person name="Beeman R.W."/>
            <person name="Brown S.J."/>
            <person name="Bucher G."/>
            <person name="Friedrich M."/>
            <person name="Grimmelikhuijzen C.J."/>
            <person name="Klingler M."/>
            <person name="Lorenzen M."/>
            <person name="Richards S."/>
            <person name="Roth S."/>
            <person name="Schroder R."/>
            <person name="Tautz D."/>
            <person name="Zdobnov E.M."/>
            <person name="Muzny D."/>
            <person name="Gibbs R.A."/>
            <person name="Weinstock G.M."/>
            <person name="Attaway T."/>
            <person name="Bell S."/>
            <person name="Buhay C.J."/>
            <person name="Chandrabose M.N."/>
            <person name="Chavez D."/>
            <person name="Clerk-Blankenburg K.P."/>
            <person name="Cree A."/>
            <person name="Dao M."/>
            <person name="Davis C."/>
            <person name="Chacko J."/>
            <person name="Dinh H."/>
            <person name="Dugan-Rocha S."/>
            <person name="Fowler G."/>
            <person name="Garner T.T."/>
            <person name="Garnes J."/>
            <person name="Gnirke A."/>
            <person name="Hawes A."/>
            <person name="Hernandez J."/>
            <person name="Hines S."/>
            <person name="Holder M."/>
            <person name="Hume J."/>
            <person name="Jhangiani S.N."/>
            <person name="Joshi V."/>
            <person name="Khan Z.M."/>
            <person name="Jackson L."/>
            <person name="Kovar C."/>
            <person name="Kowis A."/>
            <person name="Lee S."/>
            <person name="Lewis L.R."/>
            <person name="Margolis J."/>
            <person name="Morgan M."/>
            <person name="Nazareth L.V."/>
            <person name="Nguyen N."/>
            <person name="Okwuonu G."/>
            <person name="Parker D."/>
            <person name="Richards S."/>
            <person name="Ruiz S.J."/>
            <person name="Santibanez J."/>
            <person name="Savard J."/>
            <person name="Scherer S.E."/>
            <person name="Schneider B."/>
            <person name="Sodergren E."/>
            <person name="Tautz D."/>
            <person name="Vattahil S."/>
            <person name="Villasana D."/>
            <person name="White C.S."/>
            <person name="Wright R."/>
            <person name="Park Y."/>
            <person name="Beeman R.W."/>
            <person name="Lord J."/>
            <person name="Oppert B."/>
            <person name="Lorenzen M."/>
            <person name="Brown S."/>
            <person name="Wang L."/>
            <person name="Savard J."/>
            <person name="Tautz D."/>
            <person name="Richards S."/>
            <person name="Weinstock G."/>
            <person name="Gibbs R.A."/>
            <person name="Liu Y."/>
            <person name="Worley K."/>
            <person name="Weinstock G."/>
            <person name="Elsik C.G."/>
            <person name="Reese J.T."/>
            <person name="Elhaik E."/>
            <person name="Landan G."/>
            <person name="Graur D."/>
            <person name="Arensburger P."/>
            <person name="Atkinson P."/>
            <person name="Beeman R.W."/>
            <person name="Beidler J."/>
            <person name="Brown S.J."/>
            <person name="Demuth J.P."/>
            <person name="Drury D.W."/>
            <person name="Du Y.Z."/>
            <person name="Fujiwara H."/>
            <person name="Lorenzen M."/>
            <person name="Maselli V."/>
            <person name="Osanai M."/>
            <person name="Park Y."/>
            <person name="Robertson H.M."/>
            <person name="Tu Z."/>
            <person name="Wang J.J."/>
            <person name="Wang S."/>
            <person name="Richards S."/>
            <person name="Song H."/>
            <person name="Zhang L."/>
            <person name="Sodergren E."/>
            <person name="Werner D."/>
            <person name="Stanke M."/>
            <person name="Morgenstern B."/>
            <person name="Solovyev V."/>
            <person name="Kosarev P."/>
            <person name="Brown G."/>
            <person name="Chen H.C."/>
            <person name="Ermolaeva O."/>
            <person name="Hlavina W."/>
            <person name="Kapustin Y."/>
            <person name="Kiryutin B."/>
            <person name="Kitts P."/>
            <person name="Maglott D."/>
            <person name="Pruitt K."/>
            <person name="Sapojnikov V."/>
            <person name="Souvorov A."/>
            <person name="Mackey A.J."/>
            <person name="Waterhouse R.M."/>
            <person name="Wyder S."/>
            <person name="Zdobnov E.M."/>
            <person name="Zdobnov E.M."/>
            <person name="Wyder S."/>
            <person name="Kriventseva E.V."/>
            <person name="Kadowaki T."/>
            <person name="Bork P."/>
            <person name="Aranda M."/>
            <person name="Bao R."/>
            <person name="Beermann A."/>
            <person name="Berns N."/>
            <person name="Bolognesi R."/>
            <person name="Bonneton F."/>
            <person name="Bopp D."/>
            <person name="Brown S.J."/>
            <person name="Bucher G."/>
            <person name="Butts T."/>
            <person name="Chaumot A."/>
            <person name="Denell R.E."/>
            <person name="Ferrier D.E."/>
            <person name="Friedrich M."/>
            <person name="Gordon C.M."/>
            <person name="Jindra M."/>
            <person name="Klingler M."/>
            <person name="Lan Q."/>
            <person name="Lattorff H.M."/>
            <person name="Laudet V."/>
            <person name="von Levetsow C."/>
            <person name="Liu Z."/>
            <person name="Lutz R."/>
            <person name="Lynch J.A."/>
            <person name="da Fonseca R.N."/>
            <person name="Posnien N."/>
            <person name="Reuter R."/>
            <person name="Roth S."/>
            <person name="Savard J."/>
            <person name="Schinko J.B."/>
            <person name="Schmitt C."/>
            <person name="Schoppmeier M."/>
            <person name="Schroder R."/>
            <person name="Shippy T.D."/>
            <person name="Simonnet F."/>
            <person name="Marques-Souza H."/>
            <person name="Tautz D."/>
            <person name="Tomoyasu Y."/>
            <person name="Trauner J."/>
            <person name="Van der Zee M."/>
            <person name="Vervoort M."/>
            <person name="Wittkopp N."/>
            <person name="Wimmer E.A."/>
            <person name="Yang X."/>
            <person name="Jones A.K."/>
            <person name="Sattelle D.B."/>
            <person name="Ebert P.R."/>
            <person name="Nelson D."/>
            <person name="Scott J.G."/>
            <person name="Beeman R.W."/>
            <person name="Muthukrishnan S."/>
            <person name="Kramer K.J."/>
            <person name="Arakane Y."/>
            <person name="Beeman R.W."/>
            <person name="Zhu Q."/>
            <person name="Hogenkamp D."/>
            <person name="Dixit R."/>
            <person name="Oppert B."/>
            <person name="Jiang H."/>
            <person name="Zou Z."/>
            <person name="Marshall J."/>
            <person name="Elpidina E."/>
            <person name="Vinokurov K."/>
            <person name="Oppert C."/>
            <person name="Zou Z."/>
            <person name="Evans J."/>
            <person name="Lu Z."/>
            <person name="Zhao P."/>
            <person name="Sumathipala N."/>
            <person name="Altincicek B."/>
            <person name="Vilcinskas A."/>
            <person name="Williams M."/>
            <person name="Hultmark D."/>
            <person name="Hetru C."/>
            <person name="Jiang H."/>
            <person name="Grimmelikhuijzen C.J."/>
            <person name="Hauser F."/>
            <person name="Cazzamali G."/>
            <person name="Williamson M."/>
            <person name="Park Y."/>
            <person name="Li B."/>
            <person name="Tanaka Y."/>
            <person name="Predel R."/>
            <person name="Neupert S."/>
            <person name="Schachtner J."/>
            <person name="Verleyen P."/>
            <person name="Raible F."/>
            <person name="Bork P."/>
            <person name="Friedrich M."/>
            <person name="Walden K.K."/>
            <person name="Robertson H.M."/>
            <person name="Angeli S."/>
            <person name="Foret S."/>
            <person name="Bucher G."/>
            <person name="Schuetz S."/>
            <person name="Maleszka R."/>
            <person name="Wimmer E.A."/>
            <person name="Beeman R.W."/>
            <person name="Lorenzen M."/>
            <person name="Tomoyasu Y."/>
            <person name="Miller S.C."/>
            <person name="Grossmann D."/>
            <person name="Bucher G."/>
        </authorList>
    </citation>
    <scope>NUCLEOTIDE SEQUENCE [LARGE SCALE GENOMIC DNA]</scope>
    <source>
        <strain evidence="8 9">Georgia GA2</strain>
    </source>
</reference>
<name>D6WQ67_TRICA</name>
<dbReference type="EMBL" id="KQ971354">
    <property type="protein sequence ID" value="EFA06119.2"/>
    <property type="molecule type" value="Genomic_DNA"/>
</dbReference>
<proteinExistence type="inferred from homology"/>
<dbReference type="GO" id="GO:0012505">
    <property type="term" value="C:endomembrane system"/>
    <property type="evidence" value="ECO:0007669"/>
    <property type="project" value="UniProtKB-SubCell"/>
</dbReference>
<dbReference type="InterPro" id="IPR041728">
    <property type="entry name" value="GPAT/DHAPAT_LPLAT"/>
</dbReference>
<dbReference type="InParanoid" id="D6WQ67"/>
<protein>
    <submittedName>
        <fullName evidence="8">Dihydroxyacetone phosphate acyltransferase-like Protein</fullName>
    </submittedName>
</protein>
<comment type="similarity">
    <text evidence="2 6">Belongs to the GPAT/DAPAT family.</text>
</comment>
<dbReference type="InterPro" id="IPR002123">
    <property type="entry name" value="Plipid/glycerol_acylTrfase"/>
</dbReference>
<dbReference type="Pfam" id="PF19277">
    <property type="entry name" value="GPAT_C"/>
    <property type="match status" value="1"/>
</dbReference>
<evidence type="ECO:0000313" key="9">
    <source>
        <dbReference type="Proteomes" id="UP000007266"/>
    </source>
</evidence>
<keyword evidence="4" id="KW-0472">Membrane</keyword>
<gene>
    <name evidence="8" type="primary">AUGUSTUS-3.0.2_08962</name>
    <name evidence="8" type="ORF">TcasGA2_TC008962</name>
</gene>
<dbReference type="SUPFAM" id="SSF69593">
    <property type="entry name" value="Glycerol-3-phosphate (1)-acyltransferase"/>
    <property type="match status" value="1"/>
</dbReference>
<dbReference type="GO" id="GO:0008611">
    <property type="term" value="P:ether lipid biosynthetic process"/>
    <property type="evidence" value="ECO:0000318"/>
    <property type="project" value="GO_Central"/>
</dbReference>
<reference evidence="8 9" key="2">
    <citation type="journal article" date="2010" name="Nucleic Acids Res.">
        <title>BeetleBase in 2010: revisions to provide comprehensive genomic information for Tribolium castaneum.</title>
        <authorList>
            <person name="Kim H.S."/>
            <person name="Murphy T."/>
            <person name="Xia J."/>
            <person name="Caragea D."/>
            <person name="Park Y."/>
            <person name="Beeman R.W."/>
            <person name="Lorenzen M.D."/>
            <person name="Butcher S."/>
            <person name="Manak J.R."/>
            <person name="Brown S.J."/>
        </authorList>
    </citation>
    <scope>GENOME REANNOTATION</scope>
    <source>
        <strain evidence="8 9">Georgia GA2</strain>
    </source>
</reference>
<dbReference type="PANTHER" id="PTHR12563">
    <property type="entry name" value="GLYCEROL-3-PHOSPHATE ACYLTRANSFERASE"/>
    <property type="match status" value="1"/>
</dbReference>
<dbReference type="GO" id="GO:0005778">
    <property type="term" value="C:peroxisomal membrane"/>
    <property type="evidence" value="ECO:0000318"/>
    <property type="project" value="GO_Central"/>
</dbReference>
<dbReference type="STRING" id="7070.D6WQ67"/>
<dbReference type="GO" id="GO:0016287">
    <property type="term" value="F:glycerone-phosphate O-acyltransferase activity"/>
    <property type="evidence" value="ECO:0000318"/>
    <property type="project" value="GO_Central"/>
</dbReference>
<keyword evidence="3 6" id="KW-0808">Transferase</keyword>
<sequence length="677" mass="77986">MCSSSRRYQDILAPRKTECSNFMWASRQLNPQVAFKQAKKPSPQYHKDEVVKCPKIQELLITLSEKEQVTKEVLEGRVRNILDEIGYNKKLKVVRWLAVVLTKICNRICSGIYLNEDAILQLKSQMGTCPVIFVPSHRSYADFILMSFMCFTEDVAIPAIAAGMDFHGMWGMGTVLRDTGAFFMRRSYNDDHLYWTTFKQYVYQLVTKGDLPLEFFIEGTRSRTNKSLTPKYGLILMILRAFFLSQVPDVLFVPINISYDRILEEKLFAFELLGIPKPKESTSGFFKSLSIVKEKFGSIYFDVAEPISAKKFFGPDLDRTLHNLQPIHMQEITDYEKKLIPSLAHEIVYKQQKHCIITTFNLLAIVLHNNLTSGRNLLSVDEIIDEILGLKKVIEKFGAYVFMDDPRKCVLEALEVHNNFVRVNEEGKVTLVWDEIVVGKVNVSKLKAHELSEKTITFSVPFMLLQIYINPTLHYFVDLAVLVLIVKHQRAQSQDELFANYHFLRSLLSQEFVTFNTREKMEFTSALAHAVDLNLLSRNQELYDLGENKQLEEIIYNCIDCFIFTYFVVCSVILELSRVIEEKTILAKVQEEIEIKINEGKGFIHPYSLSLDTITNCLNALAGQNVLTKSRKSGSVTYEINDTKVLFIKNRLEQYVTPAQVLQEKFESVQLHLKNKL</sequence>
<evidence type="ECO:0000259" key="7">
    <source>
        <dbReference type="SMART" id="SM00563"/>
    </source>
</evidence>
<keyword evidence="9" id="KW-1185">Reference proteome</keyword>
<dbReference type="InterPro" id="IPR045520">
    <property type="entry name" value="GPAT/DHAPAT_C"/>
</dbReference>
<dbReference type="PIRSF" id="PIRSF000437">
    <property type="entry name" value="GPAT_DHAPAT"/>
    <property type="match status" value="1"/>
</dbReference>
<comment type="subcellular location">
    <subcellularLocation>
        <location evidence="1">Endomembrane system</location>
        <topology evidence="1">Peripheral membrane protein</topology>
    </subcellularLocation>
</comment>
<evidence type="ECO:0000256" key="2">
    <source>
        <dbReference type="ARBA" id="ARBA00007937"/>
    </source>
</evidence>
<evidence type="ECO:0000256" key="3">
    <source>
        <dbReference type="ARBA" id="ARBA00022679"/>
    </source>
</evidence>
<evidence type="ECO:0000256" key="4">
    <source>
        <dbReference type="ARBA" id="ARBA00023136"/>
    </source>
</evidence>
<evidence type="ECO:0000256" key="6">
    <source>
        <dbReference type="PIRNR" id="PIRNR000437"/>
    </source>
</evidence>